<reference evidence="2 3" key="1">
    <citation type="submission" date="2017-03" db="EMBL/GenBank/DDBJ databases">
        <title>Genomes of endolithic fungi from Antarctica.</title>
        <authorList>
            <person name="Coleine C."/>
            <person name="Masonjones S."/>
            <person name="Stajich J.E."/>
        </authorList>
    </citation>
    <scope>NUCLEOTIDE SEQUENCE [LARGE SCALE GENOMIC DNA]</scope>
    <source>
        <strain evidence="2 3">CCFEE 5311</strain>
    </source>
</reference>
<dbReference type="EMBL" id="NAJP01000368">
    <property type="protein sequence ID" value="TKA21672.1"/>
    <property type="molecule type" value="Genomic_DNA"/>
</dbReference>
<evidence type="ECO:0000256" key="1">
    <source>
        <dbReference type="SAM" id="MobiDB-lite"/>
    </source>
</evidence>
<evidence type="ECO:0000313" key="2">
    <source>
        <dbReference type="EMBL" id="TKA21672.1"/>
    </source>
</evidence>
<accession>A0A4U0TJ35</accession>
<feature type="compositionally biased region" description="Polar residues" evidence="1">
    <location>
        <begin position="63"/>
        <end position="73"/>
    </location>
</feature>
<dbReference type="AlphaFoldDB" id="A0A4U0TJ35"/>
<evidence type="ECO:0000313" key="3">
    <source>
        <dbReference type="Proteomes" id="UP000310066"/>
    </source>
</evidence>
<feature type="region of interest" description="Disordered" evidence="1">
    <location>
        <begin position="48"/>
        <end position="79"/>
    </location>
</feature>
<proteinExistence type="predicted"/>
<feature type="non-terminal residue" evidence="2">
    <location>
        <position position="79"/>
    </location>
</feature>
<organism evidence="2 3">
    <name type="scientific">Friedmanniomyces endolithicus</name>
    <dbReference type="NCBI Taxonomy" id="329885"/>
    <lineage>
        <taxon>Eukaryota</taxon>
        <taxon>Fungi</taxon>
        <taxon>Dikarya</taxon>
        <taxon>Ascomycota</taxon>
        <taxon>Pezizomycotina</taxon>
        <taxon>Dothideomycetes</taxon>
        <taxon>Dothideomycetidae</taxon>
        <taxon>Mycosphaerellales</taxon>
        <taxon>Teratosphaeriaceae</taxon>
        <taxon>Friedmanniomyces</taxon>
    </lineage>
</organism>
<gene>
    <name evidence="2" type="ORF">B0A54_18122</name>
</gene>
<comment type="caution">
    <text evidence="2">The sequence shown here is derived from an EMBL/GenBank/DDBJ whole genome shotgun (WGS) entry which is preliminary data.</text>
</comment>
<sequence length="79" mass="8273">MNNYRCRTLVIEAGVASNRIDETALQGLKRAGTVEAIEAVEGVEPIQAGEAGETLNRGRQADASLQSGSSTSYYGPAMA</sequence>
<name>A0A4U0TJ35_9PEZI</name>
<dbReference type="Proteomes" id="UP000310066">
    <property type="component" value="Unassembled WGS sequence"/>
</dbReference>
<protein>
    <submittedName>
        <fullName evidence="2">Uncharacterized protein</fullName>
    </submittedName>
</protein>